<organism evidence="1 2">
    <name type="scientific">Oesophagostomum dentatum</name>
    <name type="common">Nodular worm</name>
    <dbReference type="NCBI Taxonomy" id="61180"/>
    <lineage>
        <taxon>Eukaryota</taxon>
        <taxon>Metazoa</taxon>
        <taxon>Ecdysozoa</taxon>
        <taxon>Nematoda</taxon>
        <taxon>Chromadorea</taxon>
        <taxon>Rhabditida</taxon>
        <taxon>Rhabditina</taxon>
        <taxon>Rhabditomorpha</taxon>
        <taxon>Strongyloidea</taxon>
        <taxon>Strongylidae</taxon>
        <taxon>Oesophagostomum</taxon>
    </lineage>
</organism>
<accession>A0A0B1SZG8</accession>
<keyword evidence="2" id="KW-1185">Reference proteome</keyword>
<dbReference type="Gene3D" id="4.10.410.10">
    <property type="entry name" value="Pancreatic trypsin inhibitor Kunitz domain"/>
    <property type="match status" value="1"/>
</dbReference>
<dbReference type="SUPFAM" id="SSF57362">
    <property type="entry name" value="BPTI-like"/>
    <property type="match status" value="1"/>
</dbReference>
<dbReference type="AlphaFoldDB" id="A0A0B1SZG8"/>
<name>A0A0B1SZG8_OESDE</name>
<proteinExistence type="predicted"/>
<dbReference type="Proteomes" id="UP000053660">
    <property type="component" value="Unassembled WGS sequence"/>
</dbReference>
<gene>
    <name evidence="1" type="ORF">OESDEN_09512</name>
</gene>
<evidence type="ECO:0000313" key="1">
    <source>
        <dbReference type="EMBL" id="KHJ90643.1"/>
    </source>
</evidence>
<protein>
    <submittedName>
        <fullName evidence="1">Kunitz/Bovine pancreatic trypsin inhibitor domain protein</fullName>
    </submittedName>
</protein>
<reference evidence="1 2" key="1">
    <citation type="submission" date="2014-03" db="EMBL/GenBank/DDBJ databases">
        <title>Draft genome of the hookworm Oesophagostomum dentatum.</title>
        <authorList>
            <person name="Mitreva M."/>
        </authorList>
    </citation>
    <scope>NUCLEOTIDE SEQUENCE [LARGE SCALE GENOMIC DNA]</scope>
    <source>
        <strain evidence="1 2">OD-Hann</strain>
    </source>
</reference>
<evidence type="ECO:0000313" key="2">
    <source>
        <dbReference type="Proteomes" id="UP000053660"/>
    </source>
</evidence>
<dbReference type="GO" id="GO:0004867">
    <property type="term" value="F:serine-type endopeptidase inhibitor activity"/>
    <property type="evidence" value="ECO:0007669"/>
    <property type="project" value="InterPro"/>
</dbReference>
<sequence>MEPYLQLDTAQNKRCQSEKAQEEQYTRYTFADGHCIPMAWDNCSTMGSNNFESMEKCVQTCTGG</sequence>
<dbReference type="InterPro" id="IPR036880">
    <property type="entry name" value="Kunitz_BPTI_sf"/>
</dbReference>
<dbReference type="EMBL" id="KN552818">
    <property type="protein sequence ID" value="KHJ90643.1"/>
    <property type="molecule type" value="Genomic_DNA"/>
</dbReference>